<dbReference type="PRINTS" id="PR01069">
    <property type="entry name" value="ACCCTRFRASEA"/>
</dbReference>
<dbReference type="Pfam" id="PF03255">
    <property type="entry name" value="ACCA"/>
    <property type="match status" value="1"/>
</dbReference>
<dbReference type="RefSeq" id="WP_343763156.1">
    <property type="nucleotide sequence ID" value="NZ_BAAACG010000016.1"/>
</dbReference>
<comment type="subcellular location">
    <subcellularLocation>
        <location evidence="10">Cytoplasm</location>
    </subcellularLocation>
</comment>
<accession>A0ABN1JS35</accession>
<dbReference type="HAMAP" id="MF_00823">
    <property type="entry name" value="AcetylCoA_CT_alpha"/>
    <property type="match status" value="1"/>
</dbReference>
<dbReference type="NCBIfam" id="NF004344">
    <property type="entry name" value="PRK05724.1"/>
    <property type="match status" value="1"/>
</dbReference>
<sequence length="283" mass="31810">MNDSNNKGNFMKNIKGFKSKSAWEKVSLARLKERPTALEYIDLIFDNFIELHGDRNYGDDSSIVCGLAMLNDKPVTIVAEQKGRNTKENIKRNFGMPKPEGYRKALRIMKQAEKFKRPIICFIDTPGAFCGIDAEERGQGEAIARNLLEMSRLKTTTISVVIGEGGSGGALALSVTDKIYMLENSIYSILSPEGFASILWKDASKAKEASEVMKLTAEDLKEFNIIDKVIKEPTGGAHKNIELMSKTMKDIFISELQELKKYDMGVLLEKRYEKFRGIGEFLE</sequence>
<dbReference type="NCBIfam" id="TIGR00513">
    <property type="entry name" value="accA"/>
    <property type="match status" value="1"/>
</dbReference>
<dbReference type="PANTHER" id="PTHR42853">
    <property type="entry name" value="ACETYL-COENZYME A CARBOXYLASE CARBOXYL TRANSFERASE SUBUNIT ALPHA"/>
    <property type="match status" value="1"/>
</dbReference>
<dbReference type="InterPro" id="IPR001095">
    <property type="entry name" value="Acetyl_CoA_COase_a_su"/>
</dbReference>
<evidence type="ECO:0000256" key="9">
    <source>
        <dbReference type="ARBA" id="ARBA00049152"/>
    </source>
</evidence>
<keyword evidence="3 10" id="KW-0808">Transferase</keyword>
<dbReference type="NCBIfam" id="NF041504">
    <property type="entry name" value="AccA_sub"/>
    <property type="match status" value="1"/>
</dbReference>
<dbReference type="InterPro" id="IPR029045">
    <property type="entry name" value="ClpP/crotonase-like_dom_sf"/>
</dbReference>
<comment type="pathway">
    <text evidence="1 10">Lipid metabolism; malonyl-CoA biosynthesis; malonyl-CoA from acetyl-CoA: step 1/1.</text>
</comment>
<evidence type="ECO:0000256" key="5">
    <source>
        <dbReference type="ARBA" id="ARBA00022832"/>
    </source>
</evidence>
<evidence type="ECO:0000256" key="8">
    <source>
        <dbReference type="ARBA" id="ARBA00023160"/>
    </source>
</evidence>
<keyword evidence="4 10" id="KW-0547">Nucleotide-binding</keyword>
<keyword evidence="6 10" id="KW-0067">ATP-binding</keyword>
<proteinExistence type="inferred from homology"/>
<evidence type="ECO:0000256" key="3">
    <source>
        <dbReference type="ARBA" id="ARBA00022679"/>
    </source>
</evidence>
<evidence type="ECO:0000256" key="10">
    <source>
        <dbReference type="HAMAP-Rule" id="MF_00823"/>
    </source>
</evidence>
<dbReference type="Proteomes" id="UP001501510">
    <property type="component" value="Unassembled WGS sequence"/>
</dbReference>
<organism evidence="12 13">
    <name type="scientific">Clostridium oceanicum</name>
    <dbReference type="NCBI Taxonomy" id="1543"/>
    <lineage>
        <taxon>Bacteria</taxon>
        <taxon>Bacillati</taxon>
        <taxon>Bacillota</taxon>
        <taxon>Clostridia</taxon>
        <taxon>Eubacteriales</taxon>
        <taxon>Clostridiaceae</taxon>
        <taxon>Clostridium</taxon>
    </lineage>
</organism>
<dbReference type="EMBL" id="BAAACG010000016">
    <property type="protein sequence ID" value="GAA0745477.1"/>
    <property type="molecule type" value="Genomic_DNA"/>
</dbReference>
<keyword evidence="5 10" id="KW-0276">Fatty acid metabolism</keyword>
<comment type="subunit">
    <text evidence="10">Acetyl-CoA carboxylase is a heterohexamer composed of biotin carboxyl carrier protein (AccB), biotin carboxylase (AccC) and two subunits each of ACCase subunit alpha (AccA) and ACCase subunit beta (AccD).</text>
</comment>
<evidence type="ECO:0000256" key="1">
    <source>
        <dbReference type="ARBA" id="ARBA00004956"/>
    </source>
</evidence>
<keyword evidence="7 10" id="KW-0443">Lipid metabolism</keyword>
<dbReference type="InterPro" id="IPR011763">
    <property type="entry name" value="COA_CT_C"/>
</dbReference>
<keyword evidence="8 10" id="KW-0275">Fatty acid biosynthesis</keyword>
<evidence type="ECO:0000256" key="7">
    <source>
        <dbReference type="ARBA" id="ARBA00023098"/>
    </source>
</evidence>
<evidence type="ECO:0000259" key="11">
    <source>
        <dbReference type="PROSITE" id="PS50989"/>
    </source>
</evidence>
<comment type="function">
    <text evidence="10">Component of the acetyl coenzyme A carboxylase (ACC) complex. First, biotin carboxylase catalyzes the carboxylation of biotin on its carrier protein (BCCP) and then the CO(2) group is transferred by the carboxyltransferase to acetyl-CoA to form malonyl-CoA.</text>
</comment>
<keyword evidence="2 10" id="KW-0444">Lipid biosynthesis</keyword>
<dbReference type="Gene3D" id="3.90.226.10">
    <property type="entry name" value="2-enoyl-CoA Hydratase, Chain A, domain 1"/>
    <property type="match status" value="1"/>
</dbReference>
<protein>
    <recommendedName>
        <fullName evidence="10">Acetyl-coenzyme A carboxylase carboxyl transferase subunit alpha</fullName>
        <shortName evidence="10">ACCase subunit alpha</shortName>
        <shortName evidence="10">Acetyl-CoA carboxylase carboxyltransferase subunit alpha</shortName>
        <ecNumber evidence="10">2.1.3.15</ecNumber>
    </recommendedName>
</protein>
<reference evidence="12 13" key="1">
    <citation type="journal article" date="2019" name="Int. J. Syst. Evol. Microbiol.">
        <title>The Global Catalogue of Microorganisms (GCM) 10K type strain sequencing project: providing services to taxonomists for standard genome sequencing and annotation.</title>
        <authorList>
            <consortium name="The Broad Institute Genomics Platform"/>
            <consortium name="The Broad Institute Genome Sequencing Center for Infectious Disease"/>
            <person name="Wu L."/>
            <person name="Ma J."/>
        </authorList>
    </citation>
    <scope>NUCLEOTIDE SEQUENCE [LARGE SCALE GENOMIC DNA]</scope>
    <source>
        <strain evidence="12 13">JCM 1407</strain>
    </source>
</reference>
<feature type="domain" description="CoA carboxyltransferase C-terminal" evidence="11">
    <location>
        <begin position="3"/>
        <end position="258"/>
    </location>
</feature>
<name>A0ABN1JS35_9CLOT</name>
<evidence type="ECO:0000313" key="12">
    <source>
        <dbReference type="EMBL" id="GAA0745477.1"/>
    </source>
</evidence>
<keyword evidence="13" id="KW-1185">Reference proteome</keyword>
<gene>
    <name evidence="10" type="primary">accA</name>
    <name evidence="12" type="ORF">GCM10008906_31840</name>
</gene>
<dbReference type="PROSITE" id="PS50989">
    <property type="entry name" value="COA_CT_CTER"/>
    <property type="match status" value="1"/>
</dbReference>
<evidence type="ECO:0000313" key="13">
    <source>
        <dbReference type="Proteomes" id="UP001501510"/>
    </source>
</evidence>
<comment type="similarity">
    <text evidence="10">Belongs to the AccA family.</text>
</comment>
<keyword evidence="10" id="KW-0963">Cytoplasm</keyword>
<comment type="catalytic activity">
    <reaction evidence="9 10">
        <text>N(6)-carboxybiotinyl-L-lysyl-[protein] + acetyl-CoA = N(6)-biotinyl-L-lysyl-[protein] + malonyl-CoA</text>
        <dbReference type="Rhea" id="RHEA:54728"/>
        <dbReference type="Rhea" id="RHEA-COMP:10505"/>
        <dbReference type="Rhea" id="RHEA-COMP:10506"/>
        <dbReference type="ChEBI" id="CHEBI:57288"/>
        <dbReference type="ChEBI" id="CHEBI:57384"/>
        <dbReference type="ChEBI" id="CHEBI:83144"/>
        <dbReference type="ChEBI" id="CHEBI:83145"/>
        <dbReference type="EC" id="2.1.3.15"/>
    </reaction>
</comment>
<evidence type="ECO:0000256" key="2">
    <source>
        <dbReference type="ARBA" id="ARBA00022516"/>
    </source>
</evidence>
<dbReference type="EC" id="2.1.3.15" evidence="10"/>
<dbReference type="SUPFAM" id="SSF52096">
    <property type="entry name" value="ClpP/crotonase"/>
    <property type="match status" value="1"/>
</dbReference>
<evidence type="ECO:0000256" key="6">
    <source>
        <dbReference type="ARBA" id="ARBA00022840"/>
    </source>
</evidence>
<dbReference type="PANTHER" id="PTHR42853:SF3">
    <property type="entry name" value="ACETYL-COENZYME A CARBOXYLASE CARBOXYL TRANSFERASE SUBUNIT ALPHA, CHLOROPLASTIC"/>
    <property type="match status" value="1"/>
</dbReference>
<comment type="caution">
    <text evidence="12">The sequence shown here is derived from an EMBL/GenBank/DDBJ whole genome shotgun (WGS) entry which is preliminary data.</text>
</comment>
<evidence type="ECO:0000256" key="4">
    <source>
        <dbReference type="ARBA" id="ARBA00022741"/>
    </source>
</evidence>